<dbReference type="Gene3D" id="3.30.200.20">
    <property type="entry name" value="Phosphorylase Kinase, domain 1"/>
    <property type="match status" value="1"/>
</dbReference>
<feature type="binding site" evidence="9">
    <location>
        <position position="98"/>
    </location>
    <ligand>
        <name>ATP</name>
        <dbReference type="ChEBI" id="CHEBI:30616"/>
    </ligand>
</feature>
<comment type="subunit">
    <text evidence="3">The complex is composed of two ATP-binding proteins (PstB), two transmembrane proteins (PstC and PstA) and a solute-binding protein (PstS).</text>
</comment>
<evidence type="ECO:0000256" key="6">
    <source>
        <dbReference type="ARBA" id="ARBA00022592"/>
    </source>
</evidence>
<name>A0A5C1AJJ8_9BACT</name>
<dbReference type="KEGG" id="lrs:PX52LOC_05386"/>
<evidence type="ECO:0000256" key="2">
    <source>
        <dbReference type="ARBA" id="ARBA00008725"/>
    </source>
</evidence>
<dbReference type="Proteomes" id="UP000324974">
    <property type="component" value="Chromosome"/>
</dbReference>
<dbReference type="SMART" id="SM00220">
    <property type="entry name" value="S_TKc"/>
    <property type="match status" value="1"/>
</dbReference>
<evidence type="ECO:0000313" key="13">
    <source>
        <dbReference type="Proteomes" id="UP000324974"/>
    </source>
</evidence>
<evidence type="ECO:0000256" key="4">
    <source>
        <dbReference type="ARBA" id="ARBA00021889"/>
    </source>
</evidence>
<comment type="similarity">
    <text evidence="2">Belongs to the PstS family.</text>
</comment>
<dbReference type="InterPro" id="IPR050962">
    <property type="entry name" value="Phosphate-bind_PstS"/>
</dbReference>
<dbReference type="Gene3D" id="3.40.190.10">
    <property type="entry name" value="Periplasmic binding protein-like II"/>
    <property type="match status" value="2"/>
</dbReference>
<dbReference type="CDD" id="cd14014">
    <property type="entry name" value="STKc_PknB_like"/>
    <property type="match status" value="1"/>
</dbReference>
<keyword evidence="8 9" id="KW-0067">ATP-binding</keyword>
<reference evidence="13" key="1">
    <citation type="submission" date="2019-08" db="EMBL/GenBank/DDBJ databases">
        <title>Limnoglobus roseus gen. nov., sp. nov., a novel freshwater planctomycete with a giant genome from the family Gemmataceae.</title>
        <authorList>
            <person name="Kulichevskaya I.S."/>
            <person name="Naumoff D.G."/>
            <person name="Miroshnikov K."/>
            <person name="Ivanova A."/>
            <person name="Philippov D.A."/>
            <person name="Hakobyan A."/>
            <person name="Rijpstra I.C."/>
            <person name="Sinninghe Damste J.S."/>
            <person name="Liesack W."/>
            <person name="Dedysh S.N."/>
        </authorList>
    </citation>
    <scope>NUCLEOTIDE SEQUENCE [LARGE SCALE GENOMIC DNA]</scope>
    <source>
        <strain evidence="13">PX52</strain>
    </source>
</reference>
<comment type="function">
    <text evidence="1">Part of the ABC transporter complex PstSACB involved in phosphate import.</text>
</comment>
<gene>
    <name evidence="12" type="primary">pstS_2</name>
    <name evidence="12" type="ORF">PX52LOC_05386</name>
</gene>
<dbReference type="InterPro" id="IPR011009">
    <property type="entry name" value="Kinase-like_dom_sf"/>
</dbReference>
<dbReference type="PROSITE" id="PS00108">
    <property type="entry name" value="PROTEIN_KINASE_ST"/>
    <property type="match status" value="1"/>
</dbReference>
<feature type="region of interest" description="Disordered" evidence="10">
    <location>
        <begin position="441"/>
        <end position="462"/>
    </location>
</feature>
<dbReference type="SUPFAM" id="SSF56112">
    <property type="entry name" value="Protein kinase-like (PK-like)"/>
    <property type="match status" value="1"/>
</dbReference>
<dbReference type="InterPro" id="IPR000719">
    <property type="entry name" value="Prot_kinase_dom"/>
</dbReference>
<dbReference type="CDD" id="cd13565">
    <property type="entry name" value="PBP2_PstS"/>
    <property type="match status" value="1"/>
</dbReference>
<dbReference type="SUPFAM" id="SSF53850">
    <property type="entry name" value="Periplasmic binding protein-like II"/>
    <property type="match status" value="1"/>
</dbReference>
<keyword evidence="5" id="KW-0813">Transport</keyword>
<keyword evidence="6" id="KW-0592">Phosphate transport</keyword>
<accession>A0A5C1AJJ8</accession>
<evidence type="ECO:0000313" key="12">
    <source>
        <dbReference type="EMBL" id="QEL18363.1"/>
    </source>
</evidence>
<keyword evidence="13" id="KW-1185">Reference proteome</keyword>
<organism evidence="12 13">
    <name type="scientific">Limnoglobus roseus</name>
    <dbReference type="NCBI Taxonomy" id="2598579"/>
    <lineage>
        <taxon>Bacteria</taxon>
        <taxon>Pseudomonadati</taxon>
        <taxon>Planctomycetota</taxon>
        <taxon>Planctomycetia</taxon>
        <taxon>Gemmatales</taxon>
        <taxon>Gemmataceae</taxon>
        <taxon>Limnoglobus</taxon>
    </lineage>
</organism>
<evidence type="ECO:0000256" key="10">
    <source>
        <dbReference type="SAM" id="MobiDB-lite"/>
    </source>
</evidence>
<evidence type="ECO:0000256" key="8">
    <source>
        <dbReference type="ARBA" id="ARBA00022840"/>
    </source>
</evidence>
<dbReference type="InterPro" id="IPR008271">
    <property type="entry name" value="Ser/Thr_kinase_AS"/>
</dbReference>
<dbReference type="NCBIfam" id="TIGR00975">
    <property type="entry name" value="3a0107s03"/>
    <property type="match status" value="1"/>
</dbReference>
<dbReference type="InterPro" id="IPR017441">
    <property type="entry name" value="Protein_kinase_ATP_BS"/>
</dbReference>
<dbReference type="PROSITE" id="PS00107">
    <property type="entry name" value="PROTEIN_KINASE_ATP"/>
    <property type="match status" value="1"/>
</dbReference>
<evidence type="ECO:0000259" key="11">
    <source>
        <dbReference type="PROSITE" id="PS50011"/>
    </source>
</evidence>
<sequence length="781" mass="85650">MPHTATAHEFLTAIRESRLLPDAVLEPYQADDDADKIRSRMLADRVLTPYQAKRLQTGRSKGFFLGGKYKLLDHLGSGGMGHVYLCEHLMLHRLVAVKVLHAVAAQAAGFTDRFFREARAVAQLDHPNIARVFDMDRVGSTPFMAMEYVDGSDLHSIVQRHGRLPIARAVHYVYQAACGLDHAHRAGLVHRDIKPANLLLERGGTLKVLDLGLARYFDDASRNHNLTAKYDDRRIIGTADFMAPEQSVDSSAVDIRADLYSLGCTLYFLLTAKLPFEEGNFTQKLLWHQLREPTSVKELRPDVPADVVAVLTRMMAKDPGVRFQTPAELMQILTPYSRPIAPPAAGEMPQTPAAAYRIGLTPPPAVRNGSPPVMSALPVPTSSVDTLASATSATHPTSGGATPPRSAYRRWLIFGTVQLLLLSLGVMAAWLIDRNSRAETTLPPVRRSAPAPSDPPEVLTGGGSTFVQKAMVQWKELYESAHHTHVEYATVGSGEGVQAVLDRKWDFCCTDAYLTPEQLEQGRLAGMNLIHVPLVHGAVVPTYNLREIRHGVRFSGPLLADIYLGRITRWNDPLLQQENPQIAMPDAAIAVVFRSDSSGTTNIWTDFLCKTSDAWRREIGDAATNTPKVWPTGVGARGNDSVAEQVNATYGAIGYVELTHTLGQPKLSIGHVRNRAGVHVQPTLNSVRAAAAAELQRQFPKDFRFNLTDGPAAGTYPIAGTTWAVFDAAHPDAEKRKSLLDFLDWVTHAGQAPATLIYYAPLPEELALLIEATLQRLRIAP</sequence>
<dbReference type="GO" id="GO:0005524">
    <property type="term" value="F:ATP binding"/>
    <property type="evidence" value="ECO:0007669"/>
    <property type="project" value="UniProtKB-UniRule"/>
</dbReference>
<dbReference type="Gene3D" id="1.10.510.10">
    <property type="entry name" value="Transferase(Phosphotransferase) domain 1"/>
    <property type="match status" value="1"/>
</dbReference>
<dbReference type="GO" id="GO:0004672">
    <property type="term" value="F:protein kinase activity"/>
    <property type="evidence" value="ECO:0007669"/>
    <property type="project" value="InterPro"/>
</dbReference>
<evidence type="ECO:0000256" key="7">
    <source>
        <dbReference type="ARBA" id="ARBA00022741"/>
    </source>
</evidence>
<dbReference type="GO" id="GO:0043190">
    <property type="term" value="C:ATP-binding cassette (ABC) transporter complex"/>
    <property type="evidence" value="ECO:0007669"/>
    <property type="project" value="InterPro"/>
</dbReference>
<dbReference type="OrthoDB" id="9801510at2"/>
<dbReference type="InterPro" id="IPR005673">
    <property type="entry name" value="ABC_phos-bd_PstS"/>
</dbReference>
<keyword evidence="7 9" id="KW-0547">Nucleotide-binding</keyword>
<feature type="domain" description="Protein kinase" evidence="11">
    <location>
        <begin position="69"/>
        <end position="337"/>
    </location>
</feature>
<dbReference type="PROSITE" id="PS50011">
    <property type="entry name" value="PROTEIN_KINASE_DOM"/>
    <property type="match status" value="1"/>
</dbReference>
<dbReference type="PANTHER" id="PTHR42996:SF1">
    <property type="entry name" value="PHOSPHATE-BINDING PROTEIN PSTS"/>
    <property type="match status" value="1"/>
</dbReference>
<evidence type="ECO:0000256" key="5">
    <source>
        <dbReference type="ARBA" id="ARBA00022448"/>
    </source>
</evidence>
<protein>
    <recommendedName>
        <fullName evidence="4">Phosphate-binding protein PstS</fullName>
    </recommendedName>
</protein>
<proteinExistence type="inferred from homology"/>
<dbReference type="RefSeq" id="WP_149112880.1">
    <property type="nucleotide sequence ID" value="NZ_CP042425.1"/>
</dbReference>
<evidence type="ECO:0000256" key="1">
    <source>
        <dbReference type="ARBA" id="ARBA00002841"/>
    </source>
</evidence>
<dbReference type="Pfam" id="PF12849">
    <property type="entry name" value="PBP_like_2"/>
    <property type="match status" value="1"/>
</dbReference>
<dbReference type="EMBL" id="CP042425">
    <property type="protein sequence ID" value="QEL18363.1"/>
    <property type="molecule type" value="Genomic_DNA"/>
</dbReference>
<dbReference type="GO" id="GO:0035435">
    <property type="term" value="P:phosphate ion transmembrane transport"/>
    <property type="evidence" value="ECO:0007669"/>
    <property type="project" value="InterPro"/>
</dbReference>
<evidence type="ECO:0000256" key="9">
    <source>
        <dbReference type="PROSITE-ProRule" id="PRU10141"/>
    </source>
</evidence>
<dbReference type="PANTHER" id="PTHR42996">
    <property type="entry name" value="PHOSPHATE-BINDING PROTEIN PSTS"/>
    <property type="match status" value="1"/>
</dbReference>
<dbReference type="AlphaFoldDB" id="A0A5C1AJJ8"/>
<dbReference type="InterPro" id="IPR024370">
    <property type="entry name" value="PBP_domain"/>
</dbReference>
<dbReference type="Pfam" id="PF00069">
    <property type="entry name" value="Pkinase"/>
    <property type="match status" value="1"/>
</dbReference>
<evidence type="ECO:0000256" key="3">
    <source>
        <dbReference type="ARBA" id="ARBA00011529"/>
    </source>
</evidence>
<dbReference type="GO" id="GO:0042301">
    <property type="term" value="F:phosphate ion binding"/>
    <property type="evidence" value="ECO:0007669"/>
    <property type="project" value="InterPro"/>
</dbReference>